<accession>A0ABS6XKY8</accession>
<dbReference type="Proteomes" id="UP001197214">
    <property type="component" value="Unassembled WGS sequence"/>
</dbReference>
<feature type="domain" description="N-acetyltransferase" evidence="1">
    <location>
        <begin position="15"/>
        <end position="169"/>
    </location>
</feature>
<dbReference type="EMBL" id="JAHWZX010000006">
    <property type="protein sequence ID" value="MBW4330816.1"/>
    <property type="molecule type" value="Genomic_DNA"/>
</dbReference>
<protein>
    <submittedName>
        <fullName evidence="2">GNAT family N-acetyltransferase</fullName>
    </submittedName>
</protein>
<sequence length="171" mass="18986">MTTQNSLTTSGGVQLNVRPAREGDEALLDAFFSHVTPEDLRFRFLSSVRKVGADQIAAMTHVDHRQTENLLAFDARGDRLVATAMLACDDALERGEVAVVLDRDYKGRGIGWEMLRLITETAREQGVKEVESIESRENHAAIDLEREMGFTAQSCPGDSTLVLVRRSLRPD</sequence>
<dbReference type="Pfam" id="PF00583">
    <property type="entry name" value="Acetyltransf_1"/>
    <property type="match status" value="1"/>
</dbReference>
<comment type="caution">
    <text evidence="2">The sequence shown here is derived from an EMBL/GenBank/DDBJ whole genome shotgun (WGS) entry which is preliminary data.</text>
</comment>
<evidence type="ECO:0000313" key="3">
    <source>
        <dbReference type="Proteomes" id="UP001197214"/>
    </source>
</evidence>
<dbReference type="InterPro" id="IPR000182">
    <property type="entry name" value="GNAT_dom"/>
</dbReference>
<reference evidence="2 3" key="1">
    <citation type="submission" date="2021-07" db="EMBL/GenBank/DDBJ databases">
        <title>Stakelama flava sp. nov., a novel endophytic bacterium isolated from branch of Kandelia candel.</title>
        <authorList>
            <person name="Tuo L."/>
        </authorList>
    </citation>
    <scope>NUCLEOTIDE SEQUENCE [LARGE SCALE GENOMIC DNA]</scope>
    <source>
        <strain evidence="2 3">CBK3Z-3</strain>
    </source>
</reference>
<gene>
    <name evidence="2" type="ORF">KY084_07985</name>
</gene>
<dbReference type="RefSeq" id="WP_219237941.1">
    <property type="nucleotide sequence ID" value="NZ_JAHWZX010000006.1"/>
</dbReference>
<name>A0ABS6XKY8_9SPHN</name>
<dbReference type="CDD" id="cd04301">
    <property type="entry name" value="NAT_SF"/>
    <property type="match status" value="1"/>
</dbReference>
<keyword evidence="3" id="KW-1185">Reference proteome</keyword>
<organism evidence="2 3">
    <name type="scientific">Stakelama flava</name>
    <dbReference type="NCBI Taxonomy" id="2860338"/>
    <lineage>
        <taxon>Bacteria</taxon>
        <taxon>Pseudomonadati</taxon>
        <taxon>Pseudomonadota</taxon>
        <taxon>Alphaproteobacteria</taxon>
        <taxon>Sphingomonadales</taxon>
        <taxon>Sphingomonadaceae</taxon>
        <taxon>Stakelama</taxon>
    </lineage>
</organism>
<proteinExistence type="predicted"/>
<evidence type="ECO:0000259" key="1">
    <source>
        <dbReference type="PROSITE" id="PS51186"/>
    </source>
</evidence>
<evidence type="ECO:0000313" key="2">
    <source>
        <dbReference type="EMBL" id="MBW4330816.1"/>
    </source>
</evidence>
<dbReference type="PROSITE" id="PS51186">
    <property type="entry name" value="GNAT"/>
    <property type="match status" value="1"/>
</dbReference>